<comment type="caution">
    <text evidence="5">The sequence shown here is derived from an EMBL/GenBank/DDBJ whole genome shotgun (WGS) entry which is preliminary data.</text>
</comment>
<evidence type="ECO:0000259" key="4">
    <source>
        <dbReference type="PROSITE" id="PS50995"/>
    </source>
</evidence>
<sequence length="141" mass="16524">MKADNTIYLIGRIREKANNLIISELKQLGMREVVPSHGDILVTLFKYKELTMTKIANQIHRDRSTVTTLVNKLMKLGYVETKKNPEDSRSSLVYLTQKGKELESDFIRISNMIFEIEYKDINEEEKQVFRNVLKKIYDNLP</sequence>
<keyword evidence="1" id="KW-0805">Transcription regulation</keyword>
<dbReference type="Gene3D" id="1.10.10.10">
    <property type="entry name" value="Winged helix-like DNA-binding domain superfamily/Winged helix DNA-binding domain"/>
    <property type="match status" value="1"/>
</dbReference>
<dbReference type="Proteomes" id="UP001078443">
    <property type="component" value="Unassembled WGS sequence"/>
</dbReference>
<dbReference type="PROSITE" id="PS50995">
    <property type="entry name" value="HTH_MARR_2"/>
    <property type="match status" value="1"/>
</dbReference>
<proteinExistence type="predicted"/>
<evidence type="ECO:0000313" key="6">
    <source>
        <dbReference type="Proteomes" id="UP001078443"/>
    </source>
</evidence>
<keyword evidence="3" id="KW-0804">Transcription</keyword>
<dbReference type="EMBL" id="JAPQER010000001">
    <property type="protein sequence ID" value="MCY6483035.1"/>
    <property type="molecule type" value="Genomic_DNA"/>
</dbReference>
<keyword evidence="2" id="KW-0238">DNA-binding</keyword>
<gene>
    <name evidence="5" type="ORF">OW763_01540</name>
</gene>
<organism evidence="5 6">
    <name type="scientific">Clostridium aestuarii</name>
    <dbReference type="NCBI Taxonomy" id="338193"/>
    <lineage>
        <taxon>Bacteria</taxon>
        <taxon>Bacillati</taxon>
        <taxon>Bacillota</taxon>
        <taxon>Clostridia</taxon>
        <taxon>Eubacteriales</taxon>
        <taxon>Clostridiaceae</taxon>
        <taxon>Clostridium</taxon>
    </lineage>
</organism>
<protein>
    <submittedName>
        <fullName evidence="5">MarR family transcriptional regulator</fullName>
    </submittedName>
</protein>
<dbReference type="InterPro" id="IPR036388">
    <property type="entry name" value="WH-like_DNA-bd_sf"/>
</dbReference>
<dbReference type="SUPFAM" id="SSF46785">
    <property type="entry name" value="Winged helix' DNA-binding domain"/>
    <property type="match status" value="1"/>
</dbReference>
<dbReference type="InterPro" id="IPR000835">
    <property type="entry name" value="HTH_MarR-typ"/>
</dbReference>
<keyword evidence="6" id="KW-1185">Reference proteome</keyword>
<evidence type="ECO:0000256" key="1">
    <source>
        <dbReference type="ARBA" id="ARBA00023015"/>
    </source>
</evidence>
<dbReference type="SMART" id="SM00347">
    <property type="entry name" value="HTH_MARR"/>
    <property type="match status" value="1"/>
</dbReference>
<evidence type="ECO:0000256" key="2">
    <source>
        <dbReference type="ARBA" id="ARBA00023125"/>
    </source>
</evidence>
<evidence type="ECO:0000256" key="3">
    <source>
        <dbReference type="ARBA" id="ARBA00023163"/>
    </source>
</evidence>
<dbReference type="PANTHER" id="PTHR42756:SF1">
    <property type="entry name" value="TRANSCRIPTIONAL REPRESSOR OF EMRAB OPERON"/>
    <property type="match status" value="1"/>
</dbReference>
<accession>A0ABT4CY52</accession>
<dbReference type="RefSeq" id="WP_268039301.1">
    <property type="nucleotide sequence ID" value="NZ_JAPQER010000001.1"/>
</dbReference>
<feature type="domain" description="HTH marR-type" evidence="4">
    <location>
        <begin position="3"/>
        <end position="138"/>
    </location>
</feature>
<dbReference type="Pfam" id="PF01047">
    <property type="entry name" value="MarR"/>
    <property type="match status" value="1"/>
</dbReference>
<name>A0ABT4CY52_9CLOT</name>
<evidence type="ECO:0000313" key="5">
    <source>
        <dbReference type="EMBL" id="MCY6483035.1"/>
    </source>
</evidence>
<dbReference type="InterPro" id="IPR036390">
    <property type="entry name" value="WH_DNA-bd_sf"/>
</dbReference>
<dbReference type="PRINTS" id="PR00598">
    <property type="entry name" value="HTHMARR"/>
</dbReference>
<reference evidence="5" key="1">
    <citation type="submission" date="2022-12" db="EMBL/GenBank/DDBJ databases">
        <authorList>
            <person name="Wang J."/>
        </authorList>
    </citation>
    <scope>NUCLEOTIDE SEQUENCE</scope>
    <source>
        <strain evidence="5">HY-45-18</strain>
    </source>
</reference>
<dbReference type="PANTHER" id="PTHR42756">
    <property type="entry name" value="TRANSCRIPTIONAL REGULATOR, MARR"/>
    <property type="match status" value="1"/>
</dbReference>